<dbReference type="InterPro" id="IPR010727">
    <property type="entry name" value="DUF1302"/>
</dbReference>
<organism evidence="1">
    <name type="scientific">Metapseudomonas resinovorans</name>
    <name type="common">Pseudomonas resinovorans</name>
    <dbReference type="NCBI Taxonomy" id="53412"/>
    <lineage>
        <taxon>Bacteria</taxon>
        <taxon>Pseudomonadati</taxon>
        <taxon>Pseudomonadota</taxon>
        <taxon>Gammaproteobacteria</taxon>
        <taxon>Pseudomonadales</taxon>
        <taxon>Pseudomonadaceae</taxon>
        <taxon>Metapseudomonas</taxon>
    </lineage>
</organism>
<dbReference type="AlphaFoldDB" id="C5NS21"/>
<accession>C5NS21</accession>
<dbReference type="EMBL" id="AB474079">
    <property type="protein sequence ID" value="BAH79700.1"/>
    <property type="molecule type" value="Genomic_DNA"/>
</dbReference>
<evidence type="ECO:0000313" key="1">
    <source>
        <dbReference type="EMBL" id="BAH79700.1"/>
    </source>
</evidence>
<name>C5NS21_METRE</name>
<proteinExistence type="predicted"/>
<gene>
    <name evidence="1" type="primary">ORF38</name>
</gene>
<protein>
    <submittedName>
        <fullName evidence="1">Uncharacterized protein ORF38</fullName>
    </submittedName>
</protein>
<reference evidence="1" key="1">
    <citation type="submission" date="2008-12" db="EMBL/GenBank/DDBJ databases">
        <title>Steroid degradation genes.</title>
        <authorList>
            <person name="Horinouchi M."/>
            <person name="Kobayashi N."/>
            <person name="Hatori E."/>
            <person name="Nojiri H."/>
            <person name="Hayashi T."/>
            <person name="Kudo T."/>
        </authorList>
    </citation>
    <scope>NUCLEOTIDE SEQUENCE</scope>
    <source>
        <strain evidence="1">CA10</strain>
    </source>
</reference>
<dbReference type="Pfam" id="PF06980">
    <property type="entry name" value="DUF1302"/>
    <property type="match status" value="1"/>
</dbReference>
<sequence>MLTAAGDHIVRPPHSTNTSGVVRVRLRHNAPEREPMIKIRSGNTEQSLERAIHLAFVGLLGGLATQSQAMSFTPTPDLTIDWDTTLSYSLAWRVEDRDHKLVADANGNDGNNAFDKGSLINNRIGFVSEANLKWREDYGVFVRGAGYYDNVYDQGNDNGTGTSNCFAGGHCSRPDRFPQDTIDQHREDLRLLDAYAYGNWTVADRSLNLRVGDQVVSWGESMFYPGISAAQSPVDATKATTPGVEVKEILLPVGQVFAQYNLTESLNLQTYVQYEWDKTELFGVGSYFSTTDLIDEGGFNDFSGTVRRLADDKPSDSGQYGVALTYASDLLNGTEFGLYYSRYHDKAPTLDFQSDLGFYRVRYFDNIDQYGASFATVLGETSIAGEVSYRDGQPVMVDNGFSSSVRAETLQSQLSVVHVVGPTGFTDNLTLVGEVVYLHVLDNDASEPVTLFPGFTLPGTDSLVYDRDAWGFTAQATLDYNNVFDGWDMSVPLTLSVAAHGDSAINGLIANGAHDNRMSVGTTWRYLNNFTVETLYNAYLGNANNSPLADRDNVALNFKYRF</sequence>